<evidence type="ECO:0000313" key="14">
    <source>
        <dbReference type="Proteomes" id="UP000435059"/>
    </source>
</evidence>
<dbReference type="EMBL" id="WDES01000007">
    <property type="protein sequence ID" value="KAB6089562.1"/>
    <property type="molecule type" value="Genomic_DNA"/>
</dbReference>
<comment type="caution">
    <text evidence="5">The sequence shown here is derived from an EMBL/GenBank/DDBJ whole genome shotgun (WGS) entry which is preliminary data.</text>
</comment>
<dbReference type="Proteomes" id="UP000261210">
    <property type="component" value="Unassembled WGS sequence"/>
</dbReference>
<dbReference type="Proteomes" id="UP000434604">
    <property type="component" value="Unassembled WGS sequence"/>
</dbReference>
<dbReference type="AlphaFoldDB" id="A0A1Y4V234"/>
<dbReference type="GO" id="GO:0005524">
    <property type="term" value="F:ATP binding"/>
    <property type="evidence" value="ECO:0007669"/>
    <property type="project" value="UniProtKB-KW"/>
</dbReference>
<keyword evidence="2" id="KW-0547">Nucleotide-binding</keyword>
<dbReference type="EMBL" id="WDCG01000005">
    <property type="protein sequence ID" value="KAB6425605.1"/>
    <property type="molecule type" value="Genomic_DNA"/>
</dbReference>
<keyword evidence="2" id="KW-0067">ATP-binding</keyword>
<evidence type="ECO:0000313" key="2">
    <source>
        <dbReference type="EMBL" id="KAB6089562.1"/>
    </source>
</evidence>
<dbReference type="SUPFAM" id="SSF52540">
    <property type="entry name" value="P-loop containing nucleoside triphosphate hydrolases"/>
    <property type="match status" value="1"/>
</dbReference>
<dbReference type="Gene3D" id="3.40.50.300">
    <property type="entry name" value="P-loop containing nucleotide triphosphate hydrolases"/>
    <property type="match status" value="1"/>
</dbReference>
<dbReference type="GO" id="GO:0016887">
    <property type="term" value="F:ATP hydrolysis activity"/>
    <property type="evidence" value="ECO:0007669"/>
    <property type="project" value="InterPro"/>
</dbReference>
<evidence type="ECO:0000313" key="5">
    <source>
        <dbReference type="EMBL" id="OUQ64072.1"/>
    </source>
</evidence>
<dbReference type="EMBL" id="QROC01000042">
    <property type="protein sequence ID" value="RHK90418.1"/>
    <property type="molecule type" value="Genomic_DNA"/>
</dbReference>
<reference evidence="10 11" key="3">
    <citation type="submission" date="2018-08" db="EMBL/GenBank/DDBJ databases">
        <title>A genome reference for cultivated species of the human gut microbiota.</title>
        <authorList>
            <person name="Zou Y."/>
            <person name="Xue W."/>
            <person name="Luo G."/>
        </authorList>
    </citation>
    <scope>NUCLEOTIDE SEQUENCE [LARGE SCALE GENOMIC DNA]</scope>
    <source>
        <strain evidence="7 11">AF14-7</strain>
        <strain evidence="8 12">AF39-6AC</strain>
        <strain evidence="6 10">TF10-34</strain>
    </source>
</reference>
<evidence type="ECO:0000313" key="7">
    <source>
        <dbReference type="EMBL" id="RGV15355.1"/>
    </source>
</evidence>
<feature type="domain" description="ATPase AAA-type core" evidence="1">
    <location>
        <begin position="45"/>
        <end position="344"/>
    </location>
</feature>
<proteinExistence type="predicted"/>
<evidence type="ECO:0000313" key="4">
    <source>
        <dbReference type="EMBL" id="KAB6425605.1"/>
    </source>
</evidence>
<dbReference type="InterPro" id="IPR027417">
    <property type="entry name" value="P-loop_NTPase"/>
</dbReference>
<dbReference type="EMBL" id="QRYV01000017">
    <property type="protein sequence ID" value="RGV15355.1"/>
    <property type="molecule type" value="Genomic_DNA"/>
</dbReference>
<evidence type="ECO:0000313" key="10">
    <source>
        <dbReference type="Proteomes" id="UP000261210"/>
    </source>
</evidence>
<evidence type="ECO:0000313" key="3">
    <source>
        <dbReference type="EMBL" id="KAB6147575.1"/>
    </source>
</evidence>
<sequence length="403" mass="46180">MIINFTVGNYRSFKDKKVLSMEATAIKELNESVIEKEGYRLLPSAVIYGANSSGKSNFLKAIGKFGEIVNYSSKMSSTDKLNITPFLLNQKSTQEPSFFEIEILIDNQTYTYGFTADNLKVYEEWLYIKEGKAKKEKCLFVRTEEGIGIADEYNEGKGLEEKVRDNGLFLSTIDSFNGEIAKKIIHKIDCIWVISGIDHESWSVFTNDMCNNKNPELSFQQEIQDFLKSMNVGFNRFELPEDEKLAKEVKAYTIHNLYNEQEEVIGETRFSMKEHESSGTNKLFDLAALVIGQLALGGLLVIDELDSKLHPLLTQHIIKLFNNPKTNPKGAQLIFATHDTNLLNVKTFRRDQIWFTEKDHSEATDLYSLAEFREPEGNKIRKDRSFEKDYINGRYGAIPYIKD</sequence>
<accession>A0A1Y4V234</accession>
<evidence type="ECO:0000313" key="12">
    <source>
        <dbReference type="Proteomes" id="UP000284417"/>
    </source>
</evidence>
<evidence type="ECO:0000313" key="15">
    <source>
        <dbReference type="Proteomes" id="UP000471447"/>
    </source>
</evidence>
<reference evidence="9" key="1">
    <citation type="submission" date="2017-04" db="EMBL/GenBank/DDBJ databases">
        <title>Function of individual gut microbiota members based on whole genome sequencing of pure cultures obtained from chicken caecum.</title>
        <authorList>
            <person name="Medvecky M."/>
            <person name="Cejkova D."/>
            <person name="Polansky O."/>
            <person name="Karasova D."/>
            <person name="Kubasova T."/>
            <person name="Cizek A."/>
            <person name="Rychlik I."/>
        </authorList>
    </citation>
    <scope>NUCLEOTIDE SEQUENCE [LARGE SCALE GENOMIC DNA]</scope>
    <source>
        <strain evidence="9">An109</strain>
    </source>
</reference>
<keyword evidence="14" id="KW-1185">Reference proteome</keyword>
<gene>
    <name evidence="5" type="ORF">B5E52_17885</name>
    <name evidence="8" type="ORF">DW042_21950</name>
    <name evidence="7" type="ORF">DWW25_08510</name>
    <name evidence="6" type="ORF">DXD03_21760</name>
    <name evidence="3" type="ORF">GA398_10960</name>
    <name evidence="2" type="ORF">GA574_05830</name>
    <name evidence="4" type="ORF">GAZ26_06620</name>
</gene>
<dbReference type="PANTHER" id="PTHR40396">
    <property type="entry name" value="ATPASE-LIKE PROTEIN"/>
    <property type="match status" value="1"/>
</dbReference>
<protein>
    <submittedName>
        <fullName evidence="2">ATP-binding protein</fullName>
    </submittedName>
    <submittedName>
        <fullName evidence="5">Abortive phage infection protein</fullName>
    </submittedName>
</protein>
<evidence type="ECO:0000313" key="6">
    <source>
        <dbReference type="EMBL" id="RGK56910.1"/>
    </source>
</evidence>
<evidence type="ECO:0000313" key="13">
    <source>
        <dbReference type="Proteomes" id="UP000434604"/>
    </source>
</evidence>
<dbReference type="Proteomes" id="UP000196036">
    <property type="component" value="Unassembled WGS sequence"/>
</dbReference>
<evidence type="ECO:0000313" key="8">
    <source>
        <dbReference type="EMBL" id="RHK90418.1"/>
    </source>
</evidence>
<organism evidence="5 9">
    <name type="scientific">Bacteroides xylanisolvens</name>
    <dbReference type="NCBI Taxonomy" id="371601"/>
    <lineage>
        <taxon>Bacteria</taxon>
        <taxon>Pseudomonadati</taxon>
        <taxon>Bacteroidota</taxon>
        <taxon>Bacteroidia</taxon>
        <taxon>Bacteroidales</taxon>
        <taxon>Bacteroidaceae</taxon>
        <taxon>Bacteroides</taxon>
    </lineage>
</organism>
<dbReference type="Proteomes" id="UP000435059">
    <property type="component" value="Unassembled WGS sequence"/>
</dbReference>
<dbReference type="Proteomes" id="UP000471447">
    <property type="component" value="Unassembled WGS sequence"/>
</dbReference>
<dbReference type="EMBL" id="WDED01000014">
    <property type="protein sequence ID" value="KAB6147575.1"/>
    <property type="molecule type" value="Genomic_DNA"/>
</dbReference>
<evidence type="ECO:0000313" key="11">
    <source>
        <dbReference type="Proteomes" id="UP000283369"/>
    </source>
</evidence>
<evidence type="ECO:0000259" key="1">
    <source>
        <dbReference type="Pfam" id="PF13304"/>
    </source>
</evidence>
<dbReference type="Proteomes" id="UP000283369">
    <property type="component" value="Unassembled WGS sequence"/>
</dbReference>
<name>A0A1Y4V234_9BACE</name>
<dbReference type="Pfam" id="PF13304">
    <property type="entry name" value="AAA_21"/>
    <property type="match status" value="1"/>
</dbReference>
<reference evidence="5" key="2">
    <citation type="journal article" date="2018" name="BMC Genomics">
        <title>Whole genome sequencing and function prediction of 133 gut anaerobes isolated from chicken caecum in pure cultures.</title>
        <authorList>
            <person name="Medvecky M."/>
            <person name="Cejkova D."/>
            <person name="Polansky O."/>
            <person name="Karasova D."/>
            <person name="Kubasova T."/>
            <person name="Cizek A."/>
            <person name="Rychlik I."/>
        </authorList>
    </citation>
    <scope>NUCLEOTIDE SEQUENCE</scope>
    <source>
        <strain evidence="5">An109</strain>
    </source>
</reference>
<evidence type="ECO:0000313" key="9">
    <source>
        <dbReference type="Proteomes" id="UP000196036"/>
    </source>
</evidence>
<dbReference type="EMBL" id="NFLW01000040">
    <property type="protein sequence ID" value="OUQ64072.1"/>
    <property type="molecule type" value="Genomic_DNA"/>
</dbReference>
<dbReference type="InterPro" id="IPR003959">
    <property type="entry name" value="ATPase_AAA_core"/>
</dbReference>
<dbReference type="Proteomes" id="UP000284417">
    <property type="component" value="Unassembled WGS sequence"/>
</dbReference>
<dbReference type="PANTHER" id="PTHR40396:SF1">
    <property type="entry name" value="ATPASE AAA-TYPE CORE DOMAIN-CONTAINING PROTEIN"/>
    <property type="match status" value="1"/>
</dbReference>
<reference evidence="13 14" key="4">
    <citation type="journal article" date="2019" name="Nat. Med.">
        <title>A library of human gut bacterial isolates paired with longitudinal multiomics data enables mechanistic microbiome research.</title>
        <authorList>
            <person name="Poyet M."/>
            <person name="Groussin M."/>
            <person name="Gibbons S.M."/>
            <person name="Avila-Pacheco J."/>
            <person name="Jiang X."/>
            <person name="Kearney S.M."/>
            <person name="Perrotta A.R."/>
            <person name="Berdy B."/>
            <person name="Zhao S."/>
            <person name="Lieberman T.D."/>
            <person name="Swanson P.K."/>
            <person name="Smith M."/>
            <person name="Roesemann S."/>
            <person name="Alexander J.E."/>
            <person name="Rich S.A."/>
            <person name="Livny J."/>
            <person name="Vlamakis H."/>
            <person name="Clish C."/>
            <person name="Bullock K."/>
            <person name="Deik A."/>
            <person name="Scott J."/>
            <person name="Pierce K.A."/>
            <person name="Xavier R.J."/>
            <person name="Alm E.J."/>
        </authorList>
    </citation>
    <scope>NUCLEOTIDE SEQUENCE [LARGE SCALE GENOMIC DNA]</scope>
    <source>
        <strain evidence="3 13">BIOML-A58</strain>
        <strain evidence="4 15">BIOML-A7</strain>
        <strain evidence="2 14">BIOML-A74</strain>
    </source>
</reference>
<dbReference type="EMBL" id="QSQU01000050">
    <property type="protein sequence ID" value="RGK56910.1"/>
    <property type="molecule type" value="Genomic_DNA"/>
</dbReference>